<reference evidence="2 3" key="1">
    <citation type="submission" date="2016-10" db="EMBL/GenBank/DDBJ databases">
        <authorList>
            <person name="Varghese N."/>
        </authorList>
    </citation>
    <scope>NUCLEOTIDE SEQUENCE [LARGE SCALE GENOMIC DNA]</scope>
</reference>
<name>A0A1Y6M1C0_ZYMTR</name>
<evidence type="ECO:0000313" key="2">
    <source>
        <dbReference type="EMBL" id="SMY30445.1"/>
    </source>
</evidence>
<dbReference type="EMBL" id="LT882693">
    <property type="protein sequence ID" value="SMY30445.1"/>
    <property type="molecule type" value="Genomic_DNA"/>
</dbReference>
<feature type="compositionally biased region" description="Polar residues" evidence="1">
    <location>
        <begin position="125"/>
        <end position="137"/>
    </location>
</feature>
<feature type="region of interest" description="Disordered" evidence="1">
    <location>
        <begin position="121"/>
        <end position="173"/>
    </location>
</feature>
<sequence length="210" mass="22241">MPSVAVAPSCRISIADASQAPWLDGAFGESLTLSEAQLSAVGGQEQVAREQLNVVGGQEKVEVAPPGEWLAFQEVDLMAEFDMAEFNRMCGEYHRDVARLSSTTASTPSGTSDLELVQSDAGESLVSSKAQDPQVGQAQHDRQAQHDGQAQHNGQAQQVGQDPEGGVWSPPVGLVDFSQFLNENEVPEGCAGWEQFLNGQSGVEQSGSAK</sequence>
<gene>
    <name evidence="2" type="ORF">ZT1A5_G11898</name>
</gene>
<proteinExistence type="predicted"/>
<accession>A0A1Y6M1C0</accession>
<evidence type="ECO:0000313" key="3">
    <source>
        <dbReference type="Proteomes" id="UP000215453"/>
    </source>
</evidence>
<feature type="compositionally biased region" description="Polar residues" evidence="1">
    <location>
        <begin position="146"/>
        <end position="160"/>
    </location>
</feature>
<dbReference type="Proteomes" id="UP000215453">
    <property type="component" value="Chromosome 18"/>
</dbReference>
<dbReference type="AlphaFoldDB" id="A0A1Y6M1C0"/>
<protein>
    <submittedName>
        <fullName evidence="2">Uncharacterized protein</fullName>
    </submittedName>
</protein>
<organism evidence="2 3">
    <name type="scientific">Zymoseptoria tritici ST99CH_1A5</name>
    <dbReference type="NCBI Taxonomy" id="1276529"/>
    <lineage>
        <taxon>Eukaryota</taxon>
        <taxon>Fungi</taxon>
        <taxon>Dikarya</taxon>
        <taxon>Ascomycota</taxon>
        <taxon>Pezizomycotina</taxon>
        <taxon>Dothideomycetes</taxon>
        <taxon>Dothideomycetidae</taxon>
        <taxon>Mycosphaerellales</taxon>
        <taxon>Mycosphaerellaceae</taxon>
        <taxon>Zymoseptoria</taxon>
    </lineage>
</organism>
<evidence type="ECO:0000256" key="1">
    <source>
        <dbReference type="SAM" id="MobiDB-lite"/>
    </source>
</evidence>